<comment type="subcellular location">
    <subcellularLocation>
        <location evidence="1">Membrane</location>
        <topology evidence="1">Multi-pass membrane protein</topology>
    </subcellularLocation>
</comment>
<dbReference type="AlphaFoldDB" id="A0A427YDJ3"/>
<comment type="caution">
    <text evidence="9">The sequence shown here is derived from an EMBL/GenBank/DDBJ whole genome shotgun (WGS) entry which is preliminary data.</text>
</comment>
<dbReference type="PROSITE" id="PS50850">
    <property type="entry name" value="MFS"/>
    <property type="match status" value="1"/>
</dbReference>
<feature type="transmembrane region" description="Helical" evidence="7">
    <location>
        <begin position="146"/>
        <end position="168"/>
    </location>
</feature>
<evidence type="ECO:0000256" key="2">
    <source>
        <dbReference type="ARBA" id="ARBA00022448"/>
    </source>
</evidence>
<organism evidence="9 10">
    <name type="scientific">Saitozyma podzolica</name>
    <dbReference type="NCBI Taxonomy" id="1890683"/>
    <lineage>
        <taxon>Eukaryota</taxon>
        <taxon>Fungi</taxon>
        <taxon>Dikarya</taxon>
        <taxon>Basidiomycota</taxon>
        <taxon>Agaricomycotina</taxon>
        <taxon>Tremellomycetes</taxon>
        <taxon>Tremellales</taxon>
        <taxon>Trimorphomycetaceae</taxon>
        <taxon>Saitozyma</taxon>
    </lineage>
</organism>
<evidence type="ECO:0000256" key="4">
    <source>
        <dbReference type="ARBA" id="ARBA00022989"/>
    </source>
</evidence>
<sequence length="525" mass="58436">MSHTLDDKPVFGHDEGPRTEDIENNAAAKAMDLERVTLTEEDNRRILRKTDLNLLPLLVWVYFLQIYDKTVFGYGNTFGLTKDLNLSGTQYSLASSMTPIAVLAWQPFSSYVIVRFPARYLMTIFVLCWGLSEACMAAVTDYRGLYATRFLLGLFEAGCIPLFSMLTAQWYRRSEQPLRVCAWFVTNSLATIVAALLSYGIGHITNPHFKPWQALYLISGVITVLTAPVVWFRLDSDIATARFWKDDHERDQAIERLRANQTGTGSREFKWAQVAEVLYDPKSWLFGGLICIPNIGAQISNTFGPTLIKDLGFNTYTSTLLNMPFGALQGIAIVAGSYAAYKFKFKSPMLMIEVILGLVGTILLYLANKAATVQQGLALAGYYLLAFLFGVSPIIYAWAIANTGGQTKKSVLLSFMNCLTATGQLTGPLLMASNQAPRYLSGLRSMMIAMGVMIVIVGLQVVAVYLLNKQRQRQRVAAGKPEHIHDTSMDKRFQAIGTDEHDAAIGANALKDLTDFRNDEFVYVY</sequence>
<feature type="transmembrane region" description="Helical" evidence="7">
    <location>
        <begin position="88"/>
        <end position="108"/>
    </location>
</feature>
<evidence type="ECO:0000256" key="6">
    <source>
        <dbReference type="ARBA" id="ARBA00037968"/>
    </source>
</evidence>
<evidence type="ECO:0000256" key="5">
    <source>
        <dbReference type="ARBA" id="ARBA00023136"/>
    </source>
</evidence>
<keyword evidence="4 7" id="KW-1133">Transmembrane helix</keyword>
<dbReference type="InterPro" id="IPR011701">
    <property type="entry name" value="MFS"/>
</dbReference>
<keyword evidence="10" id="KW-1185">Reference proteome</keyword>
<feature type="transmembrane region" description="Helical" evidence="7">
    <location>
        <begin position="323"/>
        <end position="341"/>
    </location>
</feature>
<evidence type="ECO:0000256" key="3">
    <source>
        <dbReference type="ARBA" id="ARBA00022692"/>
    </source>
</evidence>
<dbReference type="FunFam" id="1.20.1250.20:FF:000064">
    <property type="entry name" value="MFS allantoate transporter"/>
    <property type="match status" value="1"/>
</dbReference>
<dbReference type="SUPFAM" id="SSF103473">
    <property type="entry name" value="MFS general substrate transporter"/>
    <property type="match status" value="1"/>
</dbReference>
<evidence type="ECO:0000256" key="1">
    <source>
        <dbReference type="ARBA" id="ARBA00004141"/>
    </source>
</evidence>
<comment type="similarity">
    <text evidence="6">Belongs to the major facilitator superfamily. Allantoate permease family.</text>
</comment>
<gene>
    <name evidence="9" type="ORF">EHS25_002686</name>
</gene>
<name>A0A427YDJ3_9TREE</name>
<evidence type="ECO:0000313" key="10">
    <source>
        <dbReference type="Proteomes" id="UP000279259"/>
    </source>
</evidence>
<dbReference type="Gene3D" id="1.20.1250.20">
    <property type="entry name" value="MFS general substrate transporter like domains"/>
    <property type="match status" value="2"/>
</dbReference>
<keyword evidence="3 7" id="KW-0812">Transmembrane</keyword>
<dbReference type="EMBL" id="RSCD01000015">
    <property type="protein sequence ID" value="RSH89024.1"/>
    <property type="molecule type" value="Genomic_DNA"/>
</dbReference>
<dbReference type="GO" id="GO:0016020">
    <property type="term" value="C:membrane"/>
    <property type="evidence" value="ECO:0007669"/>
    <property type="project" value="UniProtKB-SubCell"/>
</dbReference>
<feature type="transmembrane region" description="Helical" evidence="7">
    <location>
        <begin position="120"/>
        <end position="140"/>
    </location>
</feature>
<dbReference type="Pfam" id="PF07690">
    <property type="entry name" value="MFS_1"/>
    <property type="match status" value="1"/>
</dbReference>
<evidence type="ECO:0000256" key="7">
    <source>
        <dbReference type="SAM" id="Phobius"/>
    </source>
</evidence>
<protein>
    <recommendedName>
        <fullName evidence="8">Major facilitator superfamily (MFS) profile domain-containing protein</fullName>
    </recommendedName>
</protein>
<feature type="transmembrane region" description="Helical" evidence="7">
    <location>
        <begin position="443"/>
        <end position="467"/>
    </location>
</feature>
<feature type="domain" description="Major facilitator superfamily (MFS) profile" evidence="8">
    <location>
        <begin position="54"/>
        <end position="472"/>
    </location>
</feature>
<feature type="transmembrane region" description="Helical" evidence="7">
    <location>
        <begin position="180"/>
        <end position="202"/>
    </location>
</feature>
<reference evidence="9 10" key="1">
    <citation type="submission" date="2018-11" db="EMBL/GenBank/DDBJ databases">
        <title>Genome sequence of Saitozyma podzolica DSM 27192.</title>
        <authorList>
            <person name="Aliyu H."/>
            <person name="Gorte O."/>
            <person name="Ochsenreither K."/>
        </authorList>
    </citation>
    <scope>NUCLEOTIDE SEQUENCE [LARGE SCALE GENOMIC DNA]</scope>
    <source>
        <strain evidence="9 10">DSM 27192</strain>
    </source>
</reference>
<dbReference type="OrthoDB" id="6730379at2759"/>
<keyword evidence="2" id="KW-0813">Transport</keyword>
<dbReference type="GO" id="GO:0022857">
    <property type="term" value="F:transmembrane transporter activity"/>
    <property type="evidence" value="ECO:0007669"/>
    <property type="project" value="InterPro"/>
</dbReference>
<dbReference type="PANTHER" id="PTHR43791">
    <property type="entry name" value="PERMEASE-RELATED"/>
    <property type="match status" value="1"/>
</dbReference>
<dbReference type="InterPro" id="IPR020846">
    <property type="entry name" value="MFS_dom"/>
</dbReference>
<feature type="transmembrane region" description="Helical" evidence="7">
    <location>
        <begin position="379"/>
        <end position="399"/>
    </location>
</feature>
<proteinExistence type="inferred from homology"/>
<feature type="transmembrane region" description="Helical" evidence="7">
    <location>
        <begin position="348"/>
        <end position="367"/>
    </location>
</feature>
<dbReference type="PANTHER" id="PTHR43791:SF16">
    <property type="entry name" value="TRANSPORTER, PUTATIVE (AFU_ORTHOLOGUE AFUA_3G01840)-RELATED"/>
    <property type="match status" value="1"/>
</dbReference>
<keyword evidence="5 7" id="KW-0472">Membrane</keyword>
<dbReference type="InterPro" id="IPR036259">
    <property type="entry name" value="MFS_trans_sf"/>
</dbReference>
<feature type="transmembrane region" description="Helical" evidence="7">
    <location>
        <begin position="214"/>
        <end position="234"/>
    </location>
</feature>
<accession>A0A427YDJ3</accession>
<evidence type="ECO:0000313" key="9">
    <source>
        <dbReference type="EMBL" id="RSH89024.1"/>
    </source>
</evidence>
<dbReference type="Proteomes" id="UP000279259">
    <property type="component" value="Unassembled WGS sequence"/>
</dbReference>
<feature type="transmembrane region" description="Helical" evidence="7">
    <location>
        <begin position="52"/>
        <end position="68"/>
    </location>
</feature>
<evidence type="ECO:0000259" key="8">
    <source>
        <dbReference type="PROSITE" id="PS50850"/>
    </source>
</evidence>